<dbReference type="RefSeq" id="WP_128686560.1">
    <property type="nucleotide sequence ID" value="NZ_CP029684.2"/>
</dbReference>
<keyword evidence="6" id="KW-0418">Kinase</keyword>
<dbReference type="InterPro" id="IPR013012">
    <property type="entry name" value="PTS_EIIB_3"/>
</dbReference>
<evidence type="ECO:0000256" key="5">
    <source>
        <dbReference type="ARBA" id="ARBA00022683"/>
    </source>
</evidence>
<dbReference type="SUPFAM" id="SSF52794">
    <property type="entry name" value="PTS system IIB component-like"/>
    <property type="match status" value="1"/>
</dbReference>
<feature type="domain" description="PTS EIIB type-3" evidence="8">
    <location>
        <begin position="4"/>
        <end position="105"/>
    </location>
</feature>
<evidence type="ECO:0000313" key="12">
    <source>
        <dbReference type="Proteomes" id="UP001167919"/>
    </source>
</evidence>
<dbReference type="EMBL" id="CP029684">
    <property type="protein sequence ID" value="QAS70088.1"/>
    <property type="molecule type" value="Genomic_DNA"/>
</dbReference>
<dbReference type="InterPro" id="IPR051819">
    <property type="entry name" value="PTS_sugar-specific_EIIB"/>
</dbReference>
<keyword evidence="3" id="KW-0762">Sugar transport</keyword>
<dbReference type="GO" id="GO:0009401">
    <property type="term" value="P:phosphoenolpyruvate-dependent sugar phosphotransferase system"/>
    <property type="evidence" value="ECO:0007669"/>
    <property type="project" value="UniProtKB-KW"/>
</dbReference>
<evidence type="ECO:0000256" key="3">
    <source>
        <dbReference type="ARBA" id="ARBA00022597"/>
    </source>
</evidence>
<dbReference type="Pfam" id="PF02302">
    <property type="entry name" value="PTS_IIB"/>
    <property type="match status" value="1"/>
</dbReference>
<sequence>MADKKNILLVDAAGMSISLLAKKMDDFARVNHLPYGVEGVADSIGPDKIAANHPKVILIAPQVRYLVDKYEKNYGDKIPVALIDMVAYGMMDAGKVLKQAEALDK</sequence>
<evidence type="ECO:0000259" key="8">
    <source>
        <dbReference type="PROSITE" id="PS51100"/>
    </source>
</evidence>
<keyword evidence="5" id="KW-0598">Phosphotransferase system</keyword>
<gene>
    <name evidence="10" type="ORF">DLJ48_05875</name>
    <name evidence="9" type="ORF">EVC35_08660</name>
</gene>
<dbReference type="PROSITE" id="PS51100">
    <property type="entry name" value="PTS_EIIB_TYPE_3"/>
    <property type="match status" value="1"/>
</dbReference>
<reference evidence="10" key="3">
    <citation type="submission" date="2020-01" db="EMBL/GenBank/DDBJ databases">
        <authorList>
            <person name="Cousin F.J."/>
            <person name="Le Guellec R."/>
            <person name="Cretenet M."/>
        </authorList>
    </citation>
    <scope>NUCLEOTIDE SEQUENCE</scope>
    <source>
        <strain evidence="10">UCMA 15228</strain>
    </source>
</reference>
<evidence type="ECO:0000256" key="4">
    <source>
        <dbReference type="ARBA" id="ARBA00022679"/>
    </source>
</evidence>
<dbReference type="AlphaFoldDB" id="A0AAJ1VNS8"/>
<reference evidence="10 11" key="1">
    <citation type="journal article" date="2019" name="Syst. Appl. Microbiol.">
        <title>Oenococcus sicerae sp. nov., isolated from French cider.</title>
        <authorList>
            <person name="Cousin F.J."/>
            <person name="Le Guellec R."/>
            <person name="Chagnot C."/>
            <person name="Goux D."/>
            <person name="Dalmasso M."/>
            <person name="Laplace J.M."/>
            <person name="Cretenet M."/>
        </authorList>
    </citation>
    <scope>NUCLEOTIDE SEQUENCE [LARGE SCALE GENOMIC DNA]</scope>
    <source>
        <strain evidence="10 11">UCMA 15228</strain>
    </source>
</reference>
<dbReference type="EMBL" id="SDWY01000005">
    <property type="protein sequence ID" value="MDN6901056.1"/>
    <property type="molecule type" value="Genomic_DNA"/>
</dbReference>
<proteinExistence type="predicted"/>
<evidence type="ECO:0000256" key="1">
    <source>
        <dbReference type="ARBA" id="ARBA00022448"/>
    </source>
</evidence>
<dbReference type="Proteomes" id="UP000286907">
    <property type="component" value="Chromosome"/>
</dbReference>
<dbReference type="GO" id="GO:0008982">
    <property type="term" value="F:protein-N(PI)-phosphohistidine-sugar phosphotransferase activity"/>
    <property type="evidence" value="ECO:0007669"/>
    <property type="project" value="InterPro"/>
</dbReference>
<keyword evidence="1" id="KW-0813">Transport</keyword>
<evidence type="ECO:0000313" key="10">
    <source>
        <dbReference type="EMBL" id="QAS70088.1"/>
    </source>
</evidence>
<keyword evidence="4" id="KW-0808">Transferase</keyword>
<evidence type="ECO:0000313" key="9">
    <source>
        <dbReference type="EMBL" id="MDN6901056.1"/>
    </source>
</evidence>
<dbReference type="InterPro" id="IPR003501">
    <property type="entry name" value="PTS_EIIB_2/3"/>
</dbReference>
<protein>
    <submittedName>
        <fullName evidence="9">PTS cellobiose transporter subunit IIB</fullName>
    </submittedName>
</protein>
<evidence type="ECO:0000313" key="11">
    <source>
        <dbReference type="Proteomes" id="UP000286907"/>
    </source>
</evidence>
<dbReference type="GO" id="GO:0016301">
    <property type="term" value="F:kinase activity"/>
    <property type="evidence" value="ECO:0007669"/>
    <property type="project" value="UniProtKB-KW"/>
</dbReference>
<evidence type="ECO:0000256" key="6">
    <source>
        <dbReference type="ARBA" id="ARBA00022777"/>
    </source>
</evidence>
<dbReference type="InterPro" id="IPR036095">
    <property type="entry name" value="PTS_EIIB-like_sf"/>
</dbReference>
<evidence type="ECO:0000256" key="2">
    <source>
        <dbReference type="ARBA" id="ARBA00022553"/>
    </source>
</evidence>
<organism evidence="9 12">
    <name type="scientific">Oenococcus sicerae</name>
    <dbReference type="NCBI Taxonomy" id="2203724"/>
    <lineage>
        <taxon>Bacteria</taxon>
        <taxon>Bacillati</taxon>
        <taxon>Bacillota</taxon>
        <taxon>Bacilli</taxon>
        <taxon>Lactobacillales</taxon>
        <taxon>Lactobacillaceae</taxon>
        <taxon>Oenococcus</taxon>
    </lineage>
</organism>
<dbReference type="Gene3D" id="3.40.50.2300">
    <property type="match status" value="1"/>
</dbReference>
<accession>A0AAJ1VNS8</accession>
<dbReference type="PANTHER" id="PTHR34581">
    <property type="entry name" value="PTS SYSTEM N,N'-DIACETYLCHITOBIOSE-SPECIFIC EIIB COMPONENT"/>
    <property type="match status" value="1"/>
</dbReference>
<name>A0AAJ1VNS8_9LACO</name>
<keyword evidence="2" id="KW-0597">Phosphoprotein</keyword>
<dbReference type="PANTHER" id="PTHR34581:SF2">
    <property type="entry name" value="PTS SYSTEM N,N'-DIACETYLCHITOBIOSE-SPECIFIC EIIB COMPONENT"/>
    <property type="match status" value="1"/>
</dbReference>
<dbReference type="Proteomes" id="UP001167919">
    <property type="component" value="Unassembled WGS sequence"/>
</dbReference>
<comment type="caution">
    <text evidence="7">Lacks conserved residue(s) required for the propagation of feature annotation.</text>
</comment>
<keyword evidence="11" id="KW-1185">Reference proteome</keyword>
<reference evidence="9" key="2">
    <citation type="submission" date="2019-01" db="EMBL/GenBank/DDBJ databases">
        <title>Oenococcus sicerae UCMA17102.</title>
        <authorList>
            <person name="Cousin F.J."/>
            <person name="Le Guellec R."/>
            <person name="Cretenet M."/>
        </authorList>
    </citation>
    <scope>NUCLEOTIDE SEQUENCE</scope>
    <source>
        <strain evidence="9">UCMA17102</strain>
    </source>
</reference>
<evidence type="ECO:0000256" key="7">
    <source>
        <dbReference type="PROSITE-ProRule" id="PRU00423"/>
    </source>
</evidence>